<accession>A0A2N9ICA5</accession>
<name>A0A2N9ICA5_FAGSY</name>
<evidence type="ECO:0008006" key="2">
    <source>
        <dbReference type="Google" id="ProtNLM"/>
    </source>
</evidence>
<organism evidence="1">
    <name type="scientific">Fagus sylvatica</name>
    <name type="common">Beechnut</name>
    <dbReference type="NCBI Taxonomy" id="28930"/>
    <lineage>
        <taxon>Eukaryota</taxon>
        <taxon>Viridiplantae</taxon>
        <taxon>Streptophyta</taxon>
        <taxon>Embryophyta</taxon>
        <taxon>Tracheophyta</taxon>
        <taxon>Spermatophyta</taxon>
        <taxon>Magnoliopsida</taxon>
        <taxon>eudicotyledons</taxon>
        <taxon>Gunneridae</taxon>
        <taxon>Pentapetalae</taxon>
        <taxon>rosids</taxon>
        <taxon>fabids</taxon>
        <taxon>Fagales</taxon>
        <taxon>Fagaceae</taxon>
        <taxon>Fagus</taxon>
    </lineage>
</organism>
<proteinExistence type="predicted"/>
<reference evidence="1" key="1">
    <citation type="submission" date="2018-02" db="EMBL/GenBank/DDBJ databases">
        <authorList>
            <person name="Cohen D.B."/>
            <person name="Kent A.D."/>
        </authorList>
    </citation>
    <scope>NUCLEOTIDE SEQUENCE</scope>
</reference>
<dbReference type="EMBL" id="OIVN01005224">
    <property type="protein sequence ID" value="SPD21511.1"/>
    <property type="molecule type" value="Genomic_DNA"/>
</dbReference>
<sequence length="205" mass="23126">MWCHLSLATYVGNNGWKQKGKCCGDVHSQRKFGEPIQFLVLPVGIDMEFHDVLDWAMQKLSSPEVEIFLTIAWMIWATRNDVWLGQEPLAPELVGANAALYVMEYLEHSQRRMGEGLVGATKWKLPPPNVFKVNVAEIRGFPTSWMGVGVVVRDSSGDVLATLSEPRVDYGNGLWRVAQAILLGYWFSLICFGMPKFYLDISATW</sequence>
<gene>
    <name evidence="1" type="ORF">FSB_LOCUS49393</name>
</gene>
<evidence type="ECO:0000313" key="1">
    <source>
        <dbReference type="EMBL" id="SPD21511.1"/>
    </source>
</evidence>
<protein>
    <recommendedName>
        <fullName evidence="2">RNase H type-1 domain-containing protein</fullName>
    </recommendedName>
</protein>
<dbReference type="AlphaFoldDB" id="A0A2N9ICA5"/>